<name>A0AAD8BWT0_BIOPF</name>
<gene>
    <name evidence="1" type="ORF">Bpfe_008609</name>
</gene>
<dbReference type="AlphaFoldDB" id="A0AAD8BWT0"/>
<evidence type="ECO:0000313" key="1">
    <source>
        <dbReference type="EMBL" id="KAK0062116.1"/>
    </source>
</evidence>
<keyword evidence="2" id="KW-1185">Reference proteome</keyword>
<comment type="caution">
    <text evidence="1">The sequence shown here is derived from an EMBL/GenBank/DDBJ whole genome shotgun (WGS) entry which is preliminary data.</text>
</comment>
<sequence>MDEDQLPTKEKVDEDLLKECEKNPGHRKFLSLEQCLNEYELSSNLPEHYRKNVDKFKELIKHQADLTVQIVSGDKVGTGFVQKIDSSEICQCQSCKNSDSSNILKVLQISTAAHVLTEPHPDDQEKPTTTCIFFNDSKDPENIEFDAEKLVKSYESKETIYLKCNICRTDITVRLQNSFERFTELLKTLQYTYRMRKNSEELLVIIVSHPHGGRKRVTIGPRVETNHNNAQYEAATCRGSSGAFPVQIGGLVQNQPSVHVGCIKKGTEMNNKEQRDECINVSDVFIEKKILAKSIYHRCIDNLKRLLSRLLENFQAVGAC</sequence>
<reference evidence="1" key="2">
    <citation type="submission" date="2023-04" db="EMBL/GenBank/DDBJ databases">
        <authorList>
            <person name="Bu L."/>
            <person name="Lu L."/>
            <person name="Laidemitt M.R."/>
            <person name="Zhang S.M."/>
            <person name="Mutuku M."/>
            <person name="Mkoji G."/>
            <person name="Steinauer M."/>
            <person name="Loker E.S."/>
        </authorList>
    </citation>
    <scope>NUCLEOTIDE SEQUENCE</scope>
    <source>
        <strain evidence="1">KasaAsao</strain>
        <tissue evidence="1">Whole Snail</tissue>
    </source>
</reference>
<protein>
    <submittedName>
        <fullName evidence="1">Uncharacterized protein</fullName>
    </submittedName>
</protein>
<dbReference type="EMBL" id="JASAOG010000027">
    <property type="protein sequence ID" value="KAK0062116.1"/>
    <property type="molecule type" value="Genomic_DNA"/>
</dbReference>
<dbReference type="Proteomes" id="UP001233172">
    <property type="component" value="Unassembled WGS sequence"/>
</dbReference>
<evidence type="ECO:0000313" key="2">
    <source>
        <dbReference type="Proteomes" id="UP001233172"/>
    </source>
</evidence>
<organism evidence="1 2">
    <name type="scientific">Biomphalaria pfeifferi</name>
    <name type="common">Bloodfluke planorb</name>
    <name type="synonym">Freshwater snail</name>
    <dbReference type="NCBI Taxonomy" id="112525"/>
    <lineage>
        <taxon>Eukaryota</taxon>
        <taxon>Metazoa</taxon>
        <taxon>Spiralia</taxon>
        <taxon>Lophotrochozoa</taxon>
        <taxon>Mollusca</taxon>
        <taxon>Gastropoda</taxon>
        <taxon>Heterobranchia</taxon>
        <taxon>Euthyneura</taxon>
        <taxon>Panpulmonata</taxon>
        <taxon>Hygrophila</taxon>
        <taxon>Lymnaeoidea</taxon>
        <taxon>Planorbidae</taxon>
        <taxon>Biomphalaria</taxon>
    </lineage>
</organism>
<reference evidence="1" key="1">
    <citation type="journal article" date="2023" name="PLoS Negl. Trop. Dis.">
        <title>A genome sequence for Biomphalaria pfeifferi, the major vector snail for the human-infecting parasite Schistosoma mansoni.</title>
        <authorList>
            <person name="Bu L."/>
            <person name="Lu L."/>
            <person name="Laidemitt M.R."/>
            <person name="Zhang S.M."/>
            <person name="Mutuku M."/>
            <person name="Mkoji G."/>
            <person name="Steinauer M."/>
            <person name="Loker E.S."/>
        </authorList>
    </citation>
    <scope>NUCLEOTIDE SEQUENCE</scope>
    <source>
        <strain evidence="1">KasaAsao</strain>
    </source>
</reference>
<accession>A0AAD8BWT0</accession>
<proteinExistence type="predicted"/>